<proteinExistence type="evidence at transcript level"/>
<keyword evidence="3" id="KW-0472">Membrane</keyword>
<keyword evidence="3" id="KW-0812">Transmembrane</keyword>
<dbReference type="PANTHER" id="PTHR43157">
    <property type="entry name" value="PHOSPHATIDYLINOSITOL-GLYCAN BIOSYNTHESIS CLASS F PROTEIN-RELATED"/>
    <property type="match status" value="1"/>
</dbReference>
<dbReference type="InterPro" id="IPR036291">
    <property type="entry name" value="NAD(P)-bd_dom_sf"/>
</dbReference>
<keyword evidence="1" id="KW-0560">Oxidoreductase</keyword>
<sequence>MAMRGNLFFFLRRRRRNVEVVFLFFTIHLLQSAGPTSISPTSKAAQKMTTNFLAQTLGVALSLATSKIVLLVAVGLLCLKLYLVHSKGVCRSTQTLEGKTVIVTGGNAGIGKETAKELARRKRASHPGLPEPGEGRQGDAGDLRGDATRRCRQATRPGLPSSTIRAKYSSREDG</sequence>
<keyword evidence="3" id="KW-1133">Transmembrane helix</keyword>
<evidence type="ECO:0000256" key="3">
    <source>
        <dbReference type="SAM" id="Phobius"/>
    </source>
</evidence>
<dbReference type="Gene3D" id="3.40.50.720">
    <property type="entry name" value="NAD(P)-binding Rossmann-like Domain"/>
    <property type="match status" value="1"/>
</dbReference>
<dbReference type="AlphaFoldDB" id="A0A090XB34"/>
<feature type="region of interest" description="Disordered" evidence="2">
    <location>
        <begin position="113"/>
        <end position="174"/>
    </location>
</feature>
<dbReference type="SUPFAM" id="SSF51735">
    <property type="entry name" value="NAD(P)-binding Rossmann-fold domains"/>
    <property type="match status" value="1"/>
</dbReference>
<name>A0A090XB34_IXORI</name>
<dbReference type="EMBL" id="GBIH01000583">
    <property type="protein sequence ID" value="JAC94127.1"/>
    <property type="molecule type" value="mRNA"/>
</dbReference>
<protein>
    <submittedName>
        <fullName evidence="4">Putative dehydrogenase with different specificities related to short-chain alcohol dehydrogenase</fullName>
    </submittedName>
</protein>
<reference evidence="4" key="1">
    <citation type="journal article" date="2015" name="PLoS Negl. Trop. Dis.">
        <title>Deep Sequencing Analysis of the Ixodes ricinus Haemocytome.</title>
        <authorList>
            <person name="Kotsyfakis M."/>
            <person name="Kopacek P."/>
            <person name="Franta Z."/>
            <person name="Pedra J.H."/>
            <person name="Ribeiro J.M."/>
        </authorList>
    </citation>
    <scope>NUCLEOTIDE SEQUENCE</scope>
</reference>
<evidence type="ECO:0000313" key="4">
    <source>
        <dbReference type="EMBL" id="JAC94127.1"/>
    </source>
</evidence>
<dbReference type="PANTHER" id="PTHR43157:SF31">
    <property type="entry name" value="PHOSPHATIDYLINOSITOL-GLYCAN BIOSYNTHESIS CLASS F PROTEIN"/>
    <property type="match status" value="1"/>
</dbReference>
<organism evidence="4">
    <name type="scientific">Ixodes ricinus</name>
    <name type="common">Common tick</name>
    <name type="synonym">Acarus ricinus</name>
    <dbReference type="NCBI Taxonomy" id="34613"/>
    <lineage>
        <taxon>Eukaryota</taxon>
        <taxon>Metazoa</taxon>
        <taxon>Ecdysozoa</taxon>
        <taxon>Arthropoda</taxon>
        <taxon>Chelicerata</taxon>
        <taxon>Arachnida</taxon>
        <taxon>Acari</taxon>
        <taxon>Parasitiformes</taxon>
        <taxon>Ixodida</taxon>
        <taxon>Ixodoidea</taxon>
        <taxon>Ixodidae</taxon>
        <taxon>Ixodinae</taxon>
        <taxon>Ixodes</taxon>
    </lineage>
</organism>
<dbReference type="GO" id="GO:0016491">
    <property type="term" value="F:oxidoreductase activity"/>
    <property type="evidence" value="ECO:0007669"/>
    <property type="project" value="UniProtKB-KW"/>
</dbReference>
<feature type="non-terminal residue" evidence="4">
    <location>
        <position position="174"/>
    </location>
</feature>
<evidence type="ECO:0000256" key="2">
    <source>
        <dbReference type="SAM" id="MobiDB-lite"/>
    </source>
</evidence>
<accession>A0A090XB34</accession>
<evidence type="ECO:0000256" key="1">
    <source>
        <dbReference type="ARBA" id="ARBA00023002"/>
    </source>
</evidence>
<feature type="compositionally biased region" description="Basic and acidic residues" evidence="2">
    <location>
        <begin position="133"/>
        <end position="149"/>
    </location>
</feature>
<feature type="transmembrane region" description="Helical" evidence="3">
    <location>
        <begin position="59"/>
        <end position="83"/>
    </location>
</feature>